<dbReference type="Gene3D" id="1.10.260.40">
    <property type="entry name" value="lambda repressor-like DNA-binding domains"/>
    <property type="match status" value="1"/>
</dbReference>
<dbReference type="Gene3D" id="1.10.10.2910">
    <property type="match status" value="1"/>
</dbReference>
<dbReference type="PANTHER" id="PTHR43236">
    <property type="entry name" value="ANTITOXIN HIGA1"/>
    <property type="match status" value="1"/>
</dbReference>
<dbReference type="GO" id="GO:0003677">
    <property type="term" value="F:DNA binding"/>
    <property type="evidence" value="ECO:0007669"/>
    <property type="project" value="InterPro"/>
</dbReference>
<keyword evidence="4" id="KW-1185">Reference proteome</keyword>
<dbReference type="InterPro" id="IPR010359">
    <property type="entry name" value="IrrE_HExxH"/>
</dbReference>
<protein>
    <submittedName>
        <fullName evidence="3">Plasmid maintenance system antidote protein</fullName>
    </submittedName>
</protein>
<dbReference type="AlphaFoldDB" id="A0A2V1HPM3"/>
<evidence type="ECO:0000259" key="2">
    <source>
        <dbReference type="PROSITE" id="PS50943"/>
    </source>
</evidence>
<evidence type="ECO:0000313" key="3">
    <source>
        <dbReference type="EMBL" id="PVZ94546.1"/>
    </source>
</evidence>
<dbReference type="SUPFAM" id="SSF47413">
    <property type="entry name" value="lambda repressor-like DNA-binding domains"/>
    <property type="match status" value="1"/>
</dbReference>
<evidence type="ECO:0000313" key="4">
    <source>
        <dbReference type="Proteomes" id="UP000244893"/>
    </source>
</evidence>
<dbReference type="PANTHER" id="PTHR43236:SF1">
    <property type="entry name" value="BLL7220 PROTEIN"/>
    <property type="match status" value="1"/>
</dbReference>
<dbReference type="RefSeq" id="WP_116757057.1">
    <property type="nucleotide sequence ID" value="NZ_JBHUEX010000001.1"/>
</dbReference>
<organism evidence="3 4">
    <name type="scientific">Amnibacterium flavum</name>
    <dbReference type="NCBI Taxonomy" id="2173173"/>
    <lineage>
        <taxon>Bacteria</taxon>
        <taxon>Bacillati</taxon>
        <taxon>Actinomycetota</taxon>
        <taxon>Actinomycetes</taxon>
        <taxon>Micrococcales</taxon>
        <taxon>Microbacteriaceae</taxon>
        <taxon>Amnibacterium</taxon>
    </lineage>
</organism>
<reference evidence="3 4" key="1">
    <citation type="submission" date="2018-05" db="EMBL/GenBank/DDBJ databases">
        <title>Amnibacterium sp. M8JJ-5, whole genome shotgun sequence.</title>
        <authorList>
            <person name="Tuo L."/>
        </authorList>
    </citation>
    <scope>NUCLEOTIDE SEQUENCE [LARGE SCALE GENOMIC DNA]</scope>
    <source>
        <strain evidence="3 4">M8JJ-5</strain>
    </source>
</reference>
<comment type="similarity">
    <text evidence="1">Belongs to the short-chain fatty acyl-CoA assimilation regulator (ScfR) family.</text>
</comment>
<dbReference type="CDD" id="cd00093">
    <property type="entry name" value="HTH_XRE"/>
    <property type="match status" value="1"/>
</dbReference>
<dbReference type="InterPro" id="IPR010982">
    <property type="entry name" value="Lambda_DNA-bd_dom_sf"/>
</dbReference>
<sequence length="367" mass="40452">MTNISFEPRWVSAPGETILTALQRRLWSVEDLADRLDLPDPEVRRIVVGEREIGADLAGQLAATLGGSSDFWLTREQRYREGLHALGLDEIFQRMPLDQMAAFGWISPLGRDWRERVAACSAFFDVVDADDWNSRFGAAVEQARYRASETFESDEAAVAAWLRQAEIEAESLPLEAWDPTAVRAAIPALRALSRQPNPERFIPELQRVLAAAGVAAVIVRAPKGCPISGAAFRTRSGRAALVLSVRHLADDHLWFSLFHELGHLLLHDVQEPLLDDLDGPSEDNAEHEANDFAARTLADGVVSALSSERSSSPTMRAVVAAASQAGIAAGIIVGQLQHRGIIGHHQLNQLKRRYRWDGVTLKTSRRP</sequence>
<dbReference type="Proteomes" id="UP000244893">
    <property type="component" value="Unassembled WGS sequence"/>
</dbReference>
<comment type="caution">
    <text evidence="3">The sequence shown here is derived from an EMBL/GenBank/DDBJ whole genome shotgun (WGS) entry which is preliminary data.</text>
</comment>
<gene>
    <name evidence="3" type="ORF">DDQ50_12665</name>
</gene>
<dbReference type="EMBL" id="QEOP01000002">
    <property type="protein sequence ID" value="PVZ94546.1"/>
    <property type="molecule type" value="Genomic_DNA"/>
</dbReference>
<evidence type="ECO:0000256" key="1">
    <source>
        <dbReference type="ARBA" id="ARBA00007227"/>
    </source>
</evidence>
<dbReference type="Pfam" id="PF06114">
    <property type="entry name" value="Peptidase_M78"/>
    <property type="match status" value="1"/>
</dbReference>
<name>A0A2V1HPM3_9MICO</name>
<accession>A0A2V1HPM3</accession>
<dbReference type="InterPro" id="IPR052345">
    <property type="entry name" value="Rad_response_metalloprotease"/>
</dbReference>
<dbReference type="OrthoDB" id="9794834at2"/>
<dbReference type="PROSITE" id="PS50943">
    <property type="entry name" value="HTH_CROC1"/>
    <property type="match status" value="1"/>
</dbReference>
<feature type="domain" description="HTH cro/C1-type" evidence="2">
    <location>
        <begin position="27"/>
        <end position="72"/>
    </location>
</feature>
<dbReference type="InterPro" id="IPR001387">
    <property type="entry name" value="Cro/C1-type_HTH"/>
</dbReference>
<proteinExistence type="inferred from homology"/>